<feature type="non-terminal residue" evidence="1">
    <location>
        <position position="52"/>
    </location>
</feature>
<reference evidence="1" key="1">
    <citation type="submission" date="2021-06" db="EMBL/GenBank/DDBJ databases">
        <authorList>
            <person name="Kallberg Y."/>
            <person name="Tangrot J."/>
            <person name="Rosling A."/>
        </authorList>
    </citation>
    <scope>NUCLEOTIDE SEQUENCE</scope>
    <source>
        <strain evidence="1">AU212A</strain>
    </source>
</reference>
<dbReference type="Proteomes" id="UP000789860">
    <property type="component" value="Unassembled WGS sequence"/>
</dbReference>
<dbReference type="EMBL" id="CAJVPM010031360">
    <property type="protein sequence ID" value="CAG8679706.1"/>
    <property type="molecule type" value="Genomic_DNA"/>
</dbReference>
<protein>
    <submittedName>
        <fullName evidence="1">3692_t:CDS:1</fullName>
    </submittedName>
</protein>
<sequence length="52" mass="6066">ALQLIKKHAEPGIYEYLHPSSFDSSSHYVRALKDDVFGDRLRNVFKRFNIVS</sequence>
<comment type="caution">
    <text evidence="1">The sequence shown here is derived from an EMBL/GenBank/DDBJ whole genome shotgun (WGS) entry which is preliminary data.</text>
</comment>
<proteinExistence type="predicted"/>
<organism evidence="1 2">
    <name type="scientific">Scutellospora calospora</name>
    <dbReference type="NCBI Taxonomy" id="85575"/>
    <lineage>
        <taxon>Eukaryota</taxon>
        <taxon>Fungi</taxon>
        <taxon>Fungi incertae sedis</taxon>
        <taxon>Mucoromycota</taxon>
        <taxon>Glomeromycotina</taxon>
        <taxon>Glomeromycetes</taxon>
        <taxon>Diversisporales</taxon>
        <taxon>Gigasporaceae</taxon>
        <taxon>Scutellospora</taxon>
    </lineage>
</organism>
<accession>A0ACA9NVL9</accession>
<name>A0ACA9NVL9_9GLOM</name>
<evidence type="ECO:0000313" key="1">
    <source>
        <dbReference type="EMBL" id="CAG8679706.1"/>
    </source>
</evidence>
<keyword evidence="2" id="KW-1185">Reference proteome</keyword>
<evidence type="ECO:0000313" key="2">
    <source>
        <dbReference type="Proteomes" id="UP000789860"/>
    </source>
</evidence>
<gene>
    <name evidence="1" type="ORF">SCALOS_LOCUS9690</name>
</gene>
<feature type="non-terminal residue" evidence="1">
    <location>
        <position position="1"/>
    </location>
</feature>